<name>A0A093PTD8_9PASS</name>
<sequence>VLGDAAVGKSSLLRCFAEGPGGCPGGAATPGPTVGVEFYSRTIPVPPAGRAKLQLWDTAGQERFRSITRSFYRSAAGVLLVFDLT</sequence>
<evidence type="ECO:0000256" key="2">
    <source>
        <dbReference type="ARBA" id="ARBA00023134"/>
    </source>
</evidence>
<dbReference type="InterPro" id="IPR027417">
    <property type="entry name" value="P-loop_NTPase"/>
</dbReference>
<dbReference type="Proteomes" id="UP000053258">
    <property type="component" value="Unassembled WGS sequence"/>
</dbReference>
<evidence type="ECO:0000313" key="3">
    <source>
        <dbReference type="EMBL" id="KFW79646.1"/>
    </source>
</evidence>
<dbReference type="SMART" id="SM00175">
    <property type="entry name" value="RAB"/>
    <property type="match status" value="1"/>
</dbReference>
<feature type="non-terminal residue" evidence="3">
    <location>
        <position position="85"/>
    </location>
</feature>
<dbReference type="Pfam" id="PF00071">
    <property type="entry name" value="Ras"/>
    <property type="match status" value="1"/>
</dbReference>
<dbReference type="InterPro" id="IPR001806">
    <property type="entry name" value="Small_GTPase"/>
</dbReference>
<dbReference type="SUPFAM" id="SSF52540">
    <property type="entry name" value="P-loop containing nucleoside triphosphate hydrolases"/>
    <property type="match status" value="1"/>
</dbReference>
<keyword evidence="2" id="KW-0342">GTP-binding</keyword>
<dbReference type="GO" id="GO:0005525">
    <property type="term" value="F:GTP binding"/>
    <property type="evidence" value="ECO:0007669"/>
    <property type="project" value="UniProtKB-KW"/>
</dbReference>
<gene>
    <name evidence="3" type="ORF">N305_11625</name>
</gene>
<protein>
    <submittedName>
        <fullName evidence="3">Ras-related protein Rab-39B</fullName>
    </submittedName>
</protein>
<keyword evidence="4" id="KW-1185">Reference proteome</keyword>
<dbReference type="PANTHER" id="PTHR47979">
    <property type="entry name" value="DRAB11-RELATED"/>
    <property type="match status" value="1"/>
</dbReference>
<organism evidence="3 4">
    <name type="scientific">Manacus vitellinus</name>
    <name type="common">golden-collared manakin</name>
    <dbReference type="NCBI Taxonomy" id="328815"/>
    <lineage>
        <taxon>Eukaryota</taxon>
        <taxon>Metazoa</taxon>
        <taxon>Chordata</taxon>
        <taxon>Craniata</taxon>
        <taxon>Vertebrata</taxon>
        <taxon>Euteleostomi</taxon>
        <taxon>Archelosauria</taxon>
        <taxon>Archosauria</taxon>
        <taxon>Dinosauria</taxon>
        <taxon>Saurischia</taxon>
        <taxon>Theropoda</taxon>
        <taxon>Coelurosauria</taxon>
        <taxon>Aves</taxon>
        <taxon>Neognathae</taxon>
        <taxon>Neoaves</taxon>
        <taxon>Telluraves</taxon>
        <taxon>Australaves</taxon>
        <taxon>Passeriformes</taxon>
        <taxon>Pipridae</taxon>
        <taxon>Manacus</taxon>
    </lineage>
</organism>
<dbReference type="OrthoDB" id="9989112at2759"/>
<dbReference type="GO" id="GO:0003924">
    <property type="term" value="F:GTPase activity"/>
    <property type="evidence" value="ECO:0007669"/>
    <property type="project" value="InterPro"/>
</dbReference>
<dbReference type="EMBL" id="KL670584">
    <property type="protein sequence ID" value="KFW79646.1"/>
    <property type="molecule type" value="Genomic_DNA"/>
</dbReference>
<reference evidence="3 4" key="1">
    <citation type="submission" date="2014-06" db="EMBL/GenBank/DDBJ databases">
        <title>Genome evolution of avian class.</title>
        <authorList>
            <person name="Zhang G."/>
            <person name="Li C."/>
        </authorList>
    </citation>
    <scope>NUCLEOTIDE SEQUENCE [LARGE SCALE GENOMIC DNA]</scope>
    <source>
        <strain evidence="3">BGI_N305</strain>
    </source>
</reference>
<keyword evidence="1" id="KW-0547">Nucleotide-binding</keyword>
<dbReference type="Gene3D" id="3.40.50.300">
    <property type="entry name" value="P-loop containing nucleotide triphosphate hydrolases"/>
    <property type="match status" value="1"/>
</dbReference>
<evidence type="ECO:0000256" key="1">
    <source>
        <dbReference type="ARBA" id="ARBA00022741"/>
    </source>
</evidence>
<dbReference type="PROSITE" id="PS51419">
    <property type="entry name" value="RAB"/>
    <property type="match status" value="1"/>
</dbReference>
<feature type="non-terminal residue" evidence="3">
    <location>
        <position position="1"/>
    </location>
</feature>
<evidence type="ECO:0000313" key="4">
    <source>
        <dbReference type="Proteomes" id="UP000053258"/>
    </source>
</evidence>
<dbReference type="AlphaFoldDB" id="A0A093PTD8"/>
<accession>A0A093PTD8</accession>
<dbReference type="STRING" id="328815.ENSMVIP00005006753"/>
<proteinExistence type="predicted"/>
<dbReference type="InterPro" id="IPR050209">
    <property type="entry name" value="Rab_GTPases_membrane_traffic"/>
</dbReference>